<sequence length="109" mass="11981">MRYTNTGFGPSRPNIRNSCPELGRTECSDLLSCRIVPSRGVRADLKSYLRHLSEGFTLSSSGGRSSFVPSGVDSCPELGVHEILYFRSEEKASSRFVSKSADILEDFGD</sequence>
<reference evidence="1 2" key="1">
    <citation type="journal article" date="2023" name="Plants (Basel)">
        <title>Bridging the Gap: Combining Genomics and Transcriptomics Approaches to Understand Stylosanthes scabra, an Orphan Legume from the Brazilian Caatinga.</title>
        <authorList>
            <person name="Ferreira-Neto J.R.C."/>
            <person name="da Silva M.D."/>
            <person name="Binneck E."/>
            <person name="de Melo N.F."/>
            <person name="da Silva R.H."/>
            <person name="de Melo A.L.T.M."/>
            <person name="Pandolfi V."/>
            <person name="Bustamante F.O."/>
            <person name="Brasileiro-Vidal A.C."/>
            <person name="Benko-Iseppon A.M."/>
        </authorList>
    </citation>
    <scope>NUCLEOTIDE SEQUENCE [LARGE SCALE GENOMIC DNA]</scope>
    <source>
        <tissue evidence="1">Leaves</tissue>
    </source>
</reference>
<dbReference type="Proteomes" id="UP001341840">
    <property type="component" value="Unassembled WGS sequence"/>
</dbReference>
<name>A0ABU6WFR0_9FABA</name>
<gene>
    <name evidence="1" type="ORF">PIB30_044387</name>
</gene>
<evidence type="ECO:0000313" key="2">
    <source>
        <dbReference type="Proteomes" id="UP001341840"/>
    </source>
</evidence>
<organism evidence="1 2">
    <name type="scientific">Stylosanthes scabra</name>
    <dbReference type="NCBI Taxonomy" id="79078"/>
    <lineage>
        <taxon>Eukaryota</taxon>
        <taxon>Viridiplantae</taxon>
        <taxon>Streptophyta</taxon>
        <taxon>Embryophyta</taxon>
        <taxon>Tracheophyta</taxon>
        <taxon>Spermatophyta</taxon>
        <taxon>Magnoliopsida</taxon>
        <taxon>eudicotyledons</taxon>
        <taxon>Gunneridae</taxon>
        <taxon>Pentapetalae</taxon>
        <taxon>rosids</taxon>
        <taxon>fabids</taxon>
        <taxon>Fabales</taxon>
        <taxon>Fabaceae</taxon>
        <taxon>Papilionoideae</taxon>
        <taxon>50 kb inversion clade</taxon>
        <taxon>dalbergioids sensu lato</taxon>
        <taxon>Dalbergieae</taxon>
        <taxon>Pterocarpus clade</taxon>
        <taxon>Stylosanthes</taxon>
    </lineage>
</organism>
<comment type="caution">
    <text evidence="1">The sequence shown here is derived from an EMBL/GenBank/DDBJ whole genome shotgun (WGS) entry which is preliminary data.</text>
</comment>
<dbReference type="EMBL" id="JASCZI010181507">
    <property type="protein sequence ID" value="MED6184124.1"/>
    <property type="molecule type" value="Genomic_DNA"/>
</dbReference>
<protein>
    <submittedName>
        <fullName evidence="1">Uncharacterized protein</fullName>
    </submittedName>
</protein>
<proteinExistence type="predicted"/>
<keyword evidence="2" id="KW-1185">Reference proteome</keyword>
<accession>A0ABU6WFR0</accession>
<evidence type="ECO:0000313" key="1">
    <source>
        <dbReference type="EMBL" id="MED6184124.1"/>
    </source>
</evidence>